<reference evidence="3 4" key="1">
    <citation type="journal article" date="2019" name="Int. J. Syst. Evol. Microbiol.">
        <title>The Global Catalogue of Microorganisms (GCM) 10K type strain sequencing project: providing services to taxonomists for standard genome sequencing and annotation.</title>
        <authorList>
            <consortium name="The Broad Institute Genomics Platform"/>
            <consortium name="The Broad Institute Genome Sequencing Center for Infectious Disease"/>
            <person name="Wu L."/>
            <person name="Ma J."/>
        </authorList>
    </citation>
    <scope>NUCLEOTIDE SEQUENCE [LARGE SCALE GENOMIC DNA]</scope>
    <source>
        <strain evidence="3 4">JCM 11813</strain>
    </source>
</reference>
<keyword evidence="1" id="KW-0378">Hydrolase</keyword>
<dbReference type="Gene3D" id="3.40.50.300">
    <property type="entry name" value="P-loop containing nucleotide triphosphate hydrolases"/>
    <property type="match status" value="2"/>
</dbReference>
<dbReference type="InterPro" id="IPR027417">
    <property type="entry name" value="P-loop_NTPase"/>
</dbReference>
<keyword evidence="4" id="KW-1185">Reference proteome</keyword>
<proteinExistence type="predicted"/>
<organism evidence="3 4">
    <name type="scientific">Nocardioides aquiterrae</name>
    <dbReference type="NCBI Taxonomy" id="203799"/>
    <lineage>
        <taxon>Bacteria</taxon>
        <taxon>Bacillati</taxon>
        <taxon>Actinomycetota</taxon>
        <taxon>Actinomycetes</taxon>
        <taxon>Propionibacteriales</taxon>
        <taxon>Nocardioidaceae</taxon>
        <taxon>Nocardioides</taxon>
    </lineage>
</organism>
<comment type="caution">
    <text evidence="3">The sequence shown here is derived from an EMBL/GenBank/DDBJ whole genome shotgun (WGS) entry which is preliminary data.</text>
</comment>
<dbReference type="PANTHER" id="PTHR45766">
    <property type="entry name" value="DNA ANNEALING HELICASE AND ENDONUCLEASE ZRANB3 FAMILY MEMBER"/>
    <property type="match status" value="1"/>
</dbReference>
<dbReference type="Proteomes" id="UP001499979">
    <property type="component" value="Unassembled WGS sequence"/>
</dbReference>
<gene>
    <name evidence="3" type="ORF">GCM10009606_18010</name>
</gene>
<evidence type="ECO:0000313" key="4">
    <source>
        <dbReference type="Proteomes" id="UP001499979"/>
    </source>
</evidence>
<dbReference type="InterPro" id="IPR014001">
    <property type="entry name" value="Helicase_ATP-bd"/>
</dbReference>
<dbReference type="RefSeq" id="WP_343907163.1">
    <property type="nucleotide sequence ID" value="NZ_BAAAJE010000006.1"/>
</dbReference>
<evidence type="ECO:0000313" key="3">
    <source>
        <dbReference type="EMBL" id="GAA1138639.1"/>
    </source>
</evidence>
<accession>A0ABN1UEZ7</accession>
<feature type="domain" description="Helicase ATP-binding" evidence="2">
    <location>
        <begin position="26"/>
        <end position="202"/>
    </location>
</feature>
<dbReference type="SMART" id="SM00487">
    <property type="entry name" value="DEXDc"/>
    <property type="match status" value="1"/>
</dbReference>
<dbReference type="PANTHER" id="PTHR45766:SF6">
    <property type="entry name" value="SWI_SNF-RELATED MATRIX-ASSOCIATED ACTIN-DEPENDENT REGULATOR OF CHROMATIN SUBFAMILY A-LIKE PROTEIN 1"/>
    <property type="match status" value="1"/>
</dbReference>
<dbReference type="EMBL" id="BAAAJE010000006">
    <property type="protein sequence ID" value="GAA1138639.1"/>
    <property type="molecule type" value="Genomic_DNA"/>
</dbReference>
<name>A0ABN1UEZ7_9ACTN</name>
<protein>
    <recommendedName>
        <fullName evidence="2">Helicase ATP-binding domain-containing protein</fullName>
    </recommendedName>
</protein>
<dbReference type="SUPFAM" id="SSF52540">
    <property type="entry name" value="P-loop containing nucleoside triphosphate hydrolases"/>
    <property type="match status" value="2"/>
</dbReference>
<evidence type="ECO:0000256" key="1">
    <source>
        <dbReference type="ARBA" id="ARBA00022801"/>
    </source>
</evidence>
<evidence type="ECO:0000259" key="2">
    <source>
        <dbReference type="SMART" id="SM00487"/>
    </source>
</evidence>
<sequence length="459" mass="50892">MSTTYAEFLERRAQLAHGGGFEPIVMPEHLFDFQMQLVDFAVRRGRAGLFADCGLGKTPMTLAWAENVHRQTGKPVLMLTPLAVGFQIVDEAHRFGHDAALSRDGNVSAPITVTNYEQLGKFDHEDYGGVVCDESSILKSFDGATRAQITEFMRRTPYRLLATATAAPNDYTELGTSSEALGDLGYTDVLTRFFTNKNRTVSNRSRFAATSRDVGWRLKGHAEVPFWQWVSSWARAIRRPSDYGFEDGPFVLPELVERVTVVDAGREDDGGLFDVPAVGLAEERAETRRTLTERCEAAATRLADADAAVAWCHLNDESRLLAQLIDGAVEVTGSDAPEAKEEKLAAFTRGEIRVLVTKPSIGAWGLNWQHAHRMTYFPSHSYEQLYQAVRRMWRFGQTQPVEVDVITTPGGQNALANLHRKADQADRMFTALVAHMNDAAAAPARSYDTPLEVPPWLAS</sequence>